<keyword evidence="2" id="KW-1015">Disulfide bond</keyword>
<evidence type="ECO:0000313" key="5">
    <source>
        <dbReference type="Proteomes" id="UP000030746"/>
    </source>
</evidence>
<dbReference type="RefSeq" id="XP_009049425.1">
    <property type="nucleotide sequence ID" value="XM_009051177.1"/>
</dbReference>
<evidence type="ECO:0000259" key="3">
    <source>
        <dbReference type="PROSITE" id="PS51046"/>
    </source>
</evidence>
<dbReference type="PROSITE" id="PS51046">
    <property type="entry name" value="GON"/>
    <property type="match status" value="1"/>
</dbReference>
<feature type="domain" description="GON" evidence="3">
    <location>
        <begin position="75"/>
        <end position="283"/>
    </location>
</feature>
<protein>
    <recommendedName>
        <fullName evidence="3">GON domain-containing protein</fullName>
    </recommendedName>
</protein>
<dbReference type="AlphaFoldDB" id="V4A7R0"/>
<dbReference type="Pfam" id="PF08685">
    <property type="entry name" value="GON"/>
    <property type="match status" value="1"/>
</dbReference>
<reference evidence="4 5" key="1">
    <citation type="journal article" date="2013" name="Nature">
        <title>Insights into bilaterian evolution from three spiralian genomes.</title>
        <authorList>
            <person name="Simakov O."/>
            <person name="Marletaz F."/>
            <person name="Cho S.J."/>
            <person name="Edsinger-Gonzales E."/>
            <person name="Havlak P."/>
            <person name="Hellsten U."/>
            <person name="Kuo D.H."/>
            <person name="Larsson T."/>
            <person name="Lv J."/>
            <person name="Arendt D."/>
            <person name="Savage R."/>
            <person name="Osoegawa K."/>
            <person name="de Jong P."/>
            <person name="Grimwood J."/>
            <person name="Chapman J.A."/>
            <person name="Shapiro H."/>
            <person name="Aerts A."/>
            <person name="Otillar R.P."/>
            <person name="Terry A.Y."/>
            <person name="Boore J.L."/>
            <person name="Grigoriev I.V."/>
            <person name="Lindberg D.R."/>
            <person name="Seaver E.C."/>
            <person name="Weisblat D.A."/>
            <person name="Putnam N.H."/>
            <person name="Rokhsar D.S."/>
        </authorList>
    </citation>
    <scope>NUCLEOTIDE SEQUENCE [LARGE SCALE GENOMIC DNA]</scope>
</reference>
<dbReference type="InterPro" id="IPR012314">
    <property type="entry name" value="Pept_M12B_GON-ADAMTSs"/>
</dbReference>
<dbReference type="InterPro" id="IPR000436">
    <property type="entry name" value="Sushi_SCR_CCP_dom"/>
</dbReference>
<dbReference type="InterPro" id="IPR035976">
    <property type="entry name" value="Sushi/SCR/CCP_sf"/>
</dbReference>
<dbReference type="Pfam" id="PF00084">
    <property type="entry name" value="Sushi"/>
    <property type="match status" value="1"/>
</dbReference>
<proteinExistence type="predicted"/>
<dbReference type="GO" id="GO:0004222">
    <property type="term" value="F:metalloendopeptidase activity"/>
    <property type="evidence" value="ECO:0007669"/>
    <property type="project" value="InterPro"/>
</dbReference>
<sequence>MENWRESYLDACKNHNCPNNTVCRELQDSYNCEVIGCVGFPGVNNINSSSFEAEPLWGVNEMVEYVCERGYFPSINPVCTEDGTWSEFVCSPYSKCGEIRNCNESMEEKDYWLYAAEYQTRVKLFCKWGVGAFVSLQHPNMASFSEYTITGTDCATSPLDNPETKGAGTTEFQKIKLQILKGYKIIVYIHFVTNSSLNPKDYGSAKDCYPKDNGCGVLGKFVIDTRRTGFKFPDSLTWKTVGTSAVIGNITRSMGGHVITGFCGGDCGGCEIDETGNGTYLQIDINDMPPFESAELPLCQFLV</sequence>
<accession>V4A7R0</accession>
<keyword evidence="1" id="KW-0479">Metal-binding</keyword>
<evidence type="ECO:0000256" key="1">
    <source>
        <dbReference type="ARBA" id="ARBA00022723"/>
    </source>
</evidence>
<evidence type="ECO:0000256" key="2">
    <source>
        <dbReference type="ARBA" id="ARBA00023157"/>
    </source>
</evidence>
<gene>
    <name evidence="4" type="ORF">LOTGIDRAFT_158210</name>
</gene>
<dbReference type="GO" id="GO:0008270">
    <property type="term" value="F:zinc ion binding"/>
    <property type="evidence" value="ECO:0007669"/>
    <property type="project" value="InterPro"/>
</dbReference>
<organism evidence="4 5">
    <name type="scientific">Lottia gigantea</name>
    <name type="common">Giant owl limpet</name>
    <dbReference type="NCBI Taxonomy" id="225164"/>
    <lineage>
        <taxon>Eukaryota</taxon>
        <taxon>Metazoa</taxon>
        <taxon>Spiralia</taxon>
        <taxon>Lophotrochozoa</taxon>
        <taxon>Mollusca</taxon>
        <taxon>Gastropoda</taxon>
        <taxon>Patellogastropoda</taxon>
        <taxon>Lottioidea</taxon>
        <taxon>Lottiidae</taxon>
        <taxon>Lottia</taxon>
    </lineage>
</organism>
<dbReference type="HOGENOM" id="CLU_057931_0_0_1"/>
<dbReference type="CTD" id="20237642"/>
<name>V4A7R0_LOTGI</name>
<dbReference type="GeneID" id="20237642"/>
<dbReference type="KEGG" id="lgi:LOTGIDRAFT_158210"/>
<dbReference type="Proteomes" id="UP000030746">
    <property type="component" value="Unassembled WGS sequence"/>
</dbReference>
<dbReference type="SUPFAM" id="SSF57535">
    <property type="entry name" value="Complement control module/SCR domain"/>
    <property type="match status" value="1"/>
</dbReference>
<dbReference type="OrthoDB" id="6113869at2759"/>
<keyword evidence="5" id="KW-1185">Reference proteome</keyword>
<dbReference type="EMBL" id="KB200869">
    <property type="protein sequence ID" value="ESO99988.1"/>
    <property type="molecule type" value="Genomic_DNA"/>
</dbReference>
<evidence type="ECO:0000313" key="4">
    <source>
        <dbReference type="EMBL" id="ESO99988.1"/>
    </source>
</evidence>